<name>A0ACB8E3D1_DERSI</name>
<organism evidence="1 2">
    <name type="scientific">Dermacentor silvarum</name>
    <name type="common">Tick</name>
    <dbReference type="NCBI Taxonomy" id="543639"/>
    <lineage>
        <taxon>Eukaryota</taxon>
        <taxon>Metazoa</taxon>
        <taxon>Ecdysozoa</taxon>
        <taxon>Arthropoda</taxon>
        <taxon>Chelicerata</taxon>
        <taxon>Arachnida</taxon>
        <taxon>Acari</taxon>
        <taxon>Parasitiformes</taxon>
        <taxon>Ixodida</taxon>
        <taxon>Ixodoidea</taxon>
        <taxon>Ixodidae</taxon>
        <taxon>Rhipicephalinae</taxon>
        <taxon>Dermacentor</taxon>
    </lineage>
</organism>
<gene>
    <name evidence="1" type="ORF">HPB49_021576</name>
</gene>
<reference evidence="1" key="1">
    <citation type="submission" date="2020-05" db="EMBL/GenBank/DDBJ databases">
        <title>Large-scale comparative analyses of tick genomes elucidate their genetic diversity and vector capacities.</title>
        <authorList>
            <person name="Jia N."/>
            <person name="Wang J."/>
            <person name="Shi W."/>
            <person name="Du L."/>
            <person name="Sun Y."/>
            <person name="Zhan W."/>
            <person name="Jiang J."/>
            <person name="Wang Q."/>
            <person name="Zhang B."/>
            <person name="Ji P."/>
            <person name="Sakyi L.B."/>
            <person name="Cui X."/>
            <person name="Yuan T."/>
            <person name="Jiang B."/>
            <person name="Yang W."/>
            <person name="Lam T.T.-Y."/>
            <person name="Chang Q."/>
            <person name="Ding S."/>
            <person name="Wang X."/>
            <person name="Zhu J."/>
            <person name="Ruan X."/>
            <person name="Zhao L."/>
            <person name="Wei J."/>
            <person name="Que T."/>
            <person name="Du C."/>
            <person name="Cheng J."/>
            <person name="Dai P."/>
            <person name="Han X."/>
            <person name="Huang E."/>
            <person name="Gao Y."/>
            <person name="Liu J."/>
            <person name="Shao H."/>
            <person name="Ye R."/>
            <person name="Li L."/>
            <person name="Wei W."/>
            <person name="Wang X."/>
            <person name="Wang C."/>
            <person name="Yang T."/>
            <person name="Huo Q."/>
            <person name="Li W."/>
            <person name="Guo W."/>
            <person name="Chen H."/>
            <person name="Zhou L."/>
            <person name="Ni X."/>
            <person name="Tian J."/>
            <person name="Zhou Y."/>
            <person name="Sheng Y."/>
            <person name="Liu T."/>
            <person name="Pan Y."/>
            <person name="Xia L."/>
            <person name="Li J."/>
            <person name="Zhao F."/>
            <person name="Cao W."/>
        </authorList>
    </citation>
    <scope>NUCLEOTIDE SEQUENCE</scope>
    <source>
        <strain evidence="1">Dsil-2018</strain>
    </source>
</reference>
<dbReference type="EMBL" id="CM023470">
    <property type="protein sequence ID" value="KAH7981099.1"/>
    <property type="molecule type" value="Genomic_DNA"/>
</dbReference>
<sequence length="176" mass="18330">MSMALSPTPVTITAGPNVPASSPALRFHFNTAFVTSLTGILTASEMILSIIVYALSVSSAGGISSLHLLMALSFSYWLQCFFFLLSESTSTKPVLPATTYFLTFHALGSLLYIFVSIAHLASFNSSGTIAAVSIAGQVFAIPVSNADVVNAAGAMGLIAGAAHLFHVALIVRKMIS</sequence>
<protein>
    <submittedName>
        <fullName evidence="1">Uncharacterized protein</fullName>
    </submittedName>
</protein>
<proteinExistence type="predicted"/>
<keyword evidence="2" id="KW-1185">Reference proteome</keyword>
<accession>A0ACB8E3D1</accession>
<dbReference type="Proteomes" id="UP000821865">
    <property type="component" value="Chromosome 1"/>
</dbReference>
<comment type="caution">
    <text evidence="1">The sequence shown here is derived from an EMBL/GenBank/DDBJ whole genome shotgun (WGS) entry which is preliminary data.</text>
</comment>
<evidence type="ECO:0000313" key="1">
    <source>
        <dbReference type="EMBL" id="KAH7981099.1"/>
    </source>
</evidence>
<evidence type="ECO:0000313" key="2">
    <source>
        <dbReference type="Proteomes" id="UP000821865"/>
    </source>
</evidence>